<feature type="region of interest" description="Disordered" evidence="2">
    <location>
        <begin position="316"/>
        <end position="341"/>
    </location>
</feature>
<accession>A0A8X7U712</accession>
<dbReference type="PANTHER" id="PTHR31260:SF77">
    <property type="entry name" value="(RAPE) HYPOTHETICAL PROTEIN"/>
    <property type="match status" value="1"/>
</dbReference>
<evidence type="ECO:0000256" key="2">
    <source>
        <dbReference type="SAM" id="MobiDB-lite"/>
    </source>
</evidence>
<gene>
    <name evidence="3" type="ORF">Bca52824_072540</name>
</gene>
<organism evidence="3 4">
    <name type="scientific">Brassica carinata</name>
    <name type="common">Ethiopian mustard</name>
    <name type="synonym">Abyssinian cabbage</name>
    <dbReference type="NCBI Taxonomy" id="52824"/>
    <lineage>
        <taxon>Eukaryota</taxon>
        <taxon>Viridiplantae</taxon>
        <taxon>Streptophyta</taxon>
        <taxon>Embryophyta</taxon>
        <taxon>Tracheophyta</taxon>
        <taxon>Spermatophyta</taxon>
        <taxon>Magnoliopsida</taxon>
        <taxon>eudicotyledons</taxon>
        <taxon>Gunneridae</taxon>
        <taxon>Pentapetalae</taxon>
        <taxon>rosids</taxon>
        <taxon>malvids</taxon>
        <taxon>Brassicales</taxon>
        <taxon>Brassicaceae</taxon>
        <taxon>Brassiceae</taxon>
        <taxon>Brassica</taxon>
    </lineage>
</organism>
<dbReference type="OrthoDB" id="1085015at2759"/>
<reference evidence="3 4" key="1">
    <citation type="submission" date="2020-02" db="EMBL/GenBank/DDBJ databases">
        <authorList>
            <person name="Ma Q."/>
            <person name="Huang Y."/>
            <person name="Song X."/>
            <person name="Pei D."/>
        </authorList>
    </citation>
    <scope>NUCLEOTIDE SEQUENCE [LARGE SCALE GENOMIC DNA]</scope>
    <source>
        <strain evidence="3">Sxm20200214</strain>
        <tissue evidence="3">Leaf</tissue>
    </source>
</reference>
<dbReference type="PANTHER" id="PTHR31260">
    <property type="entry name" value="CYSTATIN/MONELLIN SUPERFAMILY PROTEIN"/>
    <property type="match status" value="1"/>
</dbReference>
<evidence type="ECO:0000313" key="3">
    <source>
        <dbReference type="EMBL" id="KAG2265461.1"/>
    </source>
</evidence>
<protein>
    <submittedName>
        <fullName evidence="3">Uncharacterized protein</fullName>
    </submittedName>
</protein>
<comment type="caution">
    <text evidence="3">The sequence shown here is derived from an EMBL/GenBank/DDBJ whole genome shotgun (WGS) entry which is preliminary data.</text>
</comment>
<sequence>MTTTEDNVPAEEYVSAEEYARVRDAYWRVVRESEGFDLEDVSIPSSMCGTPICVMRTFGGNDRYSDCDLVKSYCMVGLQRYNMNQGTNYQLSSLIKFNVTTGTAVCSYYLTLFAHDPDVSSSDKTFQVRIDEKSFGRLDFTCSVARLKEEAKGEGDSAKDPFIPHYHGGPEASVSFVGELPLWPSATDLNDERRFYMLNRSEWEATDWIFTYLVLVIYSHDKLIVTRDRYYRSNLQIVNVVIETSADDSESSIERFKAKSAHVYITFTGLAEPQAPRQSFKVGKHVERKAIVRRVICEGTGEMSLLGKLCGGKFTGKQRSVTRGSGEEAQSSKKARTRGRS</sequence>
<evidence type="ECO:0000313" key="4">
    <source>
        <dbReference type="Proteomes" id="UP000886595"/>
    </source>
</evidence>
<dbReference type="Pfam" id="PF04776">
    <property type="entry name" value="protein_MS5"/>
    <property type="match status" value="1"/>
</dbReference>
<name>A0A8X7U712_BRACI</name>
<proteinExistence type="inferred from homology"/>
<comment type="similarity">
    <text evidence="1">Belongs to the UPF0725 (EMB2204) family.</text>
</comment>
<dbReference type="InterPro" id="IPR006462">
    <property type="entry name" value="MS5"/>
</dbReference>
<dbReference type="NCBIfam" id="TIGR01572">
    <property type="entry name" value="A_thl_para_3677"/>
    <property type="match status" value="1"/>
</dbReference>
<dbReference type="AlphaFoldDB" id="A0A8X7U712"/>
<dbReference type="Proteomes" id="UP000886595">
    <property type="component" value="Unassembled WGS sequence"/>
</dbReference>
<evidence type="ECO:0000256" key="1">
    <source>
        <dbReference type="ARBA" id="ARBA00043961"/>
    </source>
</evidence>
<dbReference type="EMBL" id="JAAMPC010000014">
    <property type="protein sequence ID" value="KAG2265461.1"/>
    <property type="molecule type" value="Genomic_DNA"/>
</dbReference>
<keyword evidence="4" id="KW-1185">Reference proteome</keyword>